<dbReference type="EMBL" id="QBKU01000002">
    <property type="protein sequence ID" value="PTX74983.1"/>
    <property type="molecule type" value="Genomic_DNA"/>
</dbReference>
<dbReference type="Gene3D" id="3.20.20.80">
    <property type="entry name" value="Glycosidases"/>
    <property type="match status" value="1"/>
</dbReference>
<accession>A0A2T6CHK8</accession>
<dbReference type="Pfam" id="PF13946">
    <property type="entry name" value="DUF4214"/>
    <property type="match status" value="1"/>
</dbReference>
<sequence length="706" mass="76712">MPRLTLTGSSATGSFVAKSMFGANAVFERTEDGAPGEAYSSAATNLGVTSVRFGGGQSDLPPTRLHEDGETPVDGDDWINIVTMPDGNLRTEVVNFFEWCSAGGHAGPDADPICAVLVIPTKHLSTEDYAGFSDDIAAFVETVMGQYGHLIEAFQIGNEYWDIGETAYGQRASIAAEAVETGMNAAGIAQEEQPSIIVQMATAGNAGSEFEATPGVNDFRQRNDDANQQIIDQLSDAARGAIDGVTEHYYYNKKHYEFGTHSNEVNFIDRDFDIWSDAFDKDLDLHITEWNVRTTTTDQHGFVAGSTLIKQFSNMIELGVDAANIWALDYHSRTALTLDTDGGAITDNQGRMINSSQAAAFDLMAGSIAGKELISFDFDQTFPQISVTAYGDQDTTVLYVSSRTLESIDVTLDLSQLFANAASFSGVKVSLDTSTTNGLQWDNGIAADGITIDGNPYFYNEHDADVLFTDVTYADASGITFDLKPFEFLELTIETPPAPVQLAKFIGSEDDDLIIYDDLLGEAEGGGGLDSLLVAGERSNVTVAQHDDGHIAFSHADTPHDLKLDGVERIQFDDGAIAFDIEGNGGQAYRLYQASFDRIPDEAGLGFWIGQLDGGALSLNQIAQYFIESDEFTQVHGDNDILNDAQYLDLLYQNVLDRMPDQAGYNFWSTQQQNGLTRAEMLTYFSESDEVKTNVSAAVEDGIWFI</sequence>
<evidence type="ECO:0000313" key="3">
    <source>
        <dbReference type="Proteomes" id="UP000244092"/>
    </source>
</evidence>
<protein>
    <submittedName>
        <fullName evidence="2">Uncharacterized protein DUF4214</fullName>
    </submittedName>
</protein>
<comment type="caution">
    <text evidence="2">The sequence shown here is derived from an EMBL/GenBank/DDBJ whole genome shotgun (WGS) entry which is preliminary data.</text>
</comment>
<dbReference type="InterPro" id="IPR017853">
    <property type="entry name" value="GH"/>
</dbReference>
<dbReference type="InterPro" id="IPR025282">
    <property type="entry name" value="DUF4214"/>
</dbReference>
<gene>
    <name evidence="2" type="ORF">C8N31_10286</name>
</gene>
<dbReference type="OrthoDB" id="7433198at2"/>
<feature type="domain" description="DUF4214" evidence="1">
    <location>
        <begin position="623"/>
        <end position="694"/>
    </location>
</feature>
<dbReference type="SUPFAM" id="SSF51445">
    <property type="entry name" value="(Trans)glycosidases"/>
    <property type="match status" value="1"/>
</dbReference>
<dbReference type="AlphaFoldDB" id="A0A2T6CHK8"/>
<reference evidence="2 3" key="1">
    <citation type="submission" date="2018-04" db="EMBL/GenBank/DDBJ databases">
        <title>Genomic Encyclopedia of Archaeal and Bacterial Type Strains, Phase II (KMG-II): from individual species to whole genera.</title>
        <authorList>
            <person name="Goeker M."/>
        </authorList>
    </citation>
    <scope>NUCLEOTIDE SEQUENCE [LARGE SCALE GENOMIC DNA]</scope>
    <source>
        <strain evidence="2 3">DSM 12244</strain>
    </source>
</reference>
<dbReference type="Gene3D" id="1.10.3130.20">
    <property type="entry name" value="Phycobilisome linker domain"/>
    <property type="match status" value="1"/>
</dbReference>
<proteinExistence type="predicted"/>
<dbReference type="InterPro" id="IPR038255">
    <property type="entry name" value="PBS_linker_sf"/>
</dbReference>
<dbReference type="Proteomes" id="UP000244092">
    <property type="component" value="Unassembled WGS sequence"/>
</dbReference>
<name>A0A2T6CHK8_9RHOB</name>
<organism evidence="2 3">
    <name type="scientific">Sulfitobacter mediterraneus</name>
    <dbReference type="NCBI Taxonomy" id="83219"/>
    <lineage>
        <taxon>Bacteria</taxon>
        <taxon>Pseudomonadati</taxon>
        <taxon>Pseudomonadota</taxon>
        <taxon>Alphaproteobacteria</taxon>
        <taxon>Rhodobacterales</taxon>
        <taxon>Roseobacteraceae</taxon>
        <taxon>Sulfitobacter</taxon>
    </lineage>
</organism>
<evidence type="ECO:0000259" key="1">
    <source>
        <dbReference type="Pfam" id="PF13946"/>
    </source>
</evidence>
<evidence type="ECO:0000313" key="2">
    <source>
        <dbReference type="EMBL" id="PTX74983.1"/>
    </source>
</evidence>